<evidence type="ECO:0000313" key="2">
    <source>
        <dbReference type="EMBL" id="KAK0613527.1"/>
    </source>
</evidence>
<keyword evidence="1" id="KW-0472">Membrane</keyword>
<dbReference type="Proteomes" id="UP001175000">
    <property type="component" value="Unassembled WGS sequence"/>
</dbReference>
<dbReference type="InterPro" id="IPR018750">
    <property type="entry name" value="DUF2306_membrane"/>
</dbReference>
<feature type="transmembrane region" description="Helical" evidence="1">
    <location>
        <begin position="269"/>
        <end position="290"/>
    </location>
</feature>
<keyword evidence="3" id="KW-1185">Reference proteome</keyword>
<comment type="caution">
    <text evidence="2">The sequence shown here is derived from an EMBL/GenBank/DDBJ whole genome shotgun (WGS) entry which is preliminary data.</text>
</comment>
<evidence type="ECO:0000313" key="3">
    <source>
        <dbReference type="Proteomes" id="UP001175000"/>
    </source>
</evidence>
<dbReference type="Pfam" id="PF10067">
    <property type="entry name" value="DUF2306"/>
    <property type="match status" value="1"/>
</dbReference>
<sequence>MATASNRPPANAFVKAVRKVYNPIGFTKGYNFILFFIFAGALLGFTLARFQYLSYNGIFCGENAQNFDCYYYDKSTVERAGIIIHLAAILPAGFLACFQFVPAIRHKVMIFHRLSGYIILLLSLVSTAGALMTGRHSFGGGLDVQVVVGVLGIMFVGSLAISYYNVKRLQLEQHRAWMLRAWFYAGSIITSRIALISIATLTSGQGYHLPISCDQLASQYLIGSQAETIERFPECEAYFSGVNPGEVVPVEGDMGDAGGAPGARVALNLGFGAAVWLALFIHAVGVEFYIQLTPAESERLRNVSYQRQVEAGMKHPGRAGLTADRIGDSAIWVPEQEKSSNT</sequence>
<feature type="transmembrane region" description="Helical" evidence="1">
    <location>
        <begin position="29"/>
        <end position="48"/>
    </location>
</feature>
<feature type="transmembrane region" description="Helical" evidence="1">
    <location>
        <begin position="114"/>
        <end position="132"/>
    </location>
</feature>
<organism evidence="2 3">
    <name type="scientific">Immersiella caudata</name>
    <dbReference type="NCBI Taxonomy" id="314043"/>
    <lineage>
        <taxon>Eukaryota</taxon>
        <taxon>Fungi</taxon>
        <taxon>Dikarya</taxon>
        <taxon>Ascomycota</taxon>
        <taxon>Pezizomycotina</taxon>
        <taxon>Sordariomycetes</taxon>
        <taxon>Sordariomycetidae</taxon>
        <taxon>Sordariales</taxon>
        <taxon>Lasiosphaeriaceae</taxon>
        <taxon>Immersiella</taxon>
    </lineage>
</organism>
<evidence type="ECO:0008006" key="4">
    <source>
        <dbReference type="Google" id="ProtNLM"/>
    </source>
</evidence>
<reference evidence="2" key="1">
    <citation type="submission" date="2023-06" db="EMBL/GenBank/DDBJ databases">
        <title>Genome-scale phylogeny and comparative genomics of the fungal order Sordariales.</title>
        <authorList>
            <consortium name="Lawrence Berkeley National Laboratory"/>
            <person name="Hensen N."/>
            <person name="Bonometti L."/>
            <person name="Westerberg I."/>
            <person name="Brannstrom I.O."/>
            <person name="Guillou S."/>
            <person name="Cros-Aarteil S."/>
            <person name="Calhoun S."/>
            <person name="Haridas S."/>
            <person name="Kuo A."/>
            <person name="Mondo S."/>
            <person name="Pangilinan J."/>
            <person name="Riley R."/>
            <person name="Labutti K."/>
            <person name="Andreopoulos B."/>
            <person name="Lipzen A."/>
            <person name="Chen C."/>
            <person name="Yanf M."/>
            <person name="Daum C."/>
            <person name="Ng V."/>
            <person name="Clum A."/>
            <person name="Steindorff A."/>
            <person name="Ohm R."/>
            <person name="Martin F."/>
            <person name="Silar P."/>
            <person name="Natvig D."/>
            <person name="Lalanne C."/>
            <person name="Gautier V."/>
            <person name="Ament-Velasquez S.L."/>
            <person name="Kruys A."/>
            <person name="Hutchinson M.I."/>
            <person name="Powell A.J."/>
            <person name="Barry K."/>
            <person name="Miller A.N."/>
            <person name="Grigoriev I.V."/>
            <person name="Debuchy R."/>
            <person name="Gladieux P."/>
            <person name="Thoren M.H."/>
            <person name="Johannesson H."/>
        </authorList>
    </citation>
    <scope>NUCLEOTIDE SEQUENCE</scope>
    <source>
        <strain evidence="2">CBS 606.72</strain>
    </source>
</reference>
<proteinExistence type="predicted"/>
<gene>
    <name evidence="2" type="ORF">B0T14DRAFT_281134</name>
</gene>
<dbReference type="EMBL" id="JAULSU010000006">
    <property type="protein sequence ID" value="KAK0613527.1"/>
    <property type="molecule type" value="Genomic_DNA"/>
</dbReference>
<feature type="transmembrane region" description="Helical" evidence="1">
    <location>
        <begin position="144"/>
        <end position="166"/>
    </location>
</feature>
<feature type="transmembrane region" description="Helical" evidence="1">
    <location>
        <begin position="82"/>
        <end position="102"/>
    </location>
</feature>
<keyword evidence="1" id="KW-0812">Transmembrane</keyword>
<accession>A0AA39WDS6</accession>
<name>A0AA39WDS6_9PEZI</name>
<protein>
    <recommendedName>
        <fullName evidence="4">Microtubule associated protein</fullName>
    </recommendedName>
</protein>
<dbReference type="AlphaFoldDB" id="A0AA39WDS6"/>
<feature type="transmembrane region" description="Helical" evidence="1">
    <location>
        <begin position="178"/>
        <end position="201"/>
    </location>
</feature>
<evidence type="ECO:0000256" key="1">
    <source>
        <dbReference type="SAM" id="Phobius"/>
    </source>
</evidence>
<keyword evidence="1" id="KW-1133">Transmembrane helix</keyword>